<organism evidence="3 4">
    <name type="scientific">Conger conger</name>
    <name type="common">Conger eel</name>
    <name type="synonym">Muraena conger</name>
    <dbReference type="NCBI Taxonomy" id="82655"/>
    <lineage>
        <taxon>Eukaryota</taxon>
        <taxon>Metazoa</taxon>
        <taxon>Chordata</taxon>
        <taxon>Craniata</taxon>
        <taxon>Vertebrata</taxon>
        <taxon>Euteleostomi</taxon>
        <taxon>Actinopterygii</taxon>
        <taxon>Neopterygii</taxon>
        <taxon>Teleostei</taxon>
        <taxon>Anguilliformes</taxon>
        <taxon>Congridae</taxon>
        <taxon>Conger</taxon>
    </lineage>
</organism>
<dbReference type="Pfam" id="PF03370">
    <property type="entry name" value="CBM_21"/>
    <property type="match status" value="1"/>
</dbReference>
<dbReference type="Proteomes" id="UP001152803">
    <property type="component" value="Unassembled WGS sequence"/>
</dbReference>
<feature type="region of interest" description="Disordered" evidence="1">
    <location>
        <begin position="1"/>
        <end position="41"/>
    </location>
</feature>
<comment type="caution">
    <text evidence="3">The sequence shown here is derived from an EMBL/GenBank/DDBJ whole genome shotgun (WGS) entry which is preliminary data.</text>
</comment>
<feature type="region of interest" description="Disordered" evidence="1">
    <location>
        <begin position="277"/>
        <end position="352"/>
    </location>
</feature>
<dbReference type="OrthoDB" id="8942186at2759"/>
<dbReference type="EMBL" id="JAFJMO010000013">
    <property type="protein sequence ID" value="KAJ8259246.1"/>
    <property type="molecule type" value="Genomic_DNA"/>
</dbReference>
<feature type="compositionally biased region" description="Acidic residues" evidence="1">
    <location>
        <begin position="554"/>
        <end position="569"/>
    </location>
</feature>
<protein>
    <recommendedName>
        <fullName evidence="2">CBM21 domain-containing protein</fullName>
    </recommendedName>
</protein>
<feature type="compositionally biased region" description="Basic and acidic residues" evidence="1">
    <location>
        <begin position="480"/>
        <end position="501"/>
    </location>
</feature>
<evidence type="ECO:0000313" key="3">
    <source>
        <dbReference type="EMBL" id="KAJ8259246.1"/>
    </source>
</evidence>
<reference evidence="3" key="1">
    <citation type="journal article" date="2023" name="Science">
        <title>Genome structures resolve the early diversification of teleost fishes.</title>
        <authorList>
            <person name="Parey E."/>
            <person name="Louis A."/>
            <person name="Montfort J."/>
            <person name="Bouchez O."/>
            <person name="Roques C."/>
            <person name="Iampietro C."/>
            <person name="Lluch J."/>
            <person name="Castinel A."/>
            <person name="Donnadieu C."/>
            <person name="Desvignes T."/>
            <person name="Floi Bucao C."/>
            <person name="Jouanno E."/>
            <person name="Wen M."/>
            <person name="Mejri S."/>
            <person name="Dirks R."/>
            <person name="Jansen H."/>
            <person name="Henkel C."/>
            <person name="Chen W.J."/>
            <person name="Zahm M."/>
            <person name="Cabau C."/>
            <person name="Klopp C."/>
            <person name="Thompson A.W."/>
            <person name="Robinson-Rechavi M."/>
            <person name="Braasch I."/>
            <person name="Lecointre G."/>
            <person name="Bobe J."/>
            <person name="Postlethwait J.H."/>
            <person name="Berthelot C."/>
            <person name="Roest Crollius H."/>
            <person name="Guiguen Y."/>
        </authorList>
    </citation>
    <scope>NUCLEOTIDE SEQUENCE</scope>
    <source>
        <strain evidence="3">Concon-B</strain>
    </source>
</reference>
<evidence type="ECO:0000259" key="2">
    <source>
        <dbReference type="PROSITE" id="PS51159"/>
    </source>
</evidence>
<feature type="region of interest" description="Disordered" evidence="1">
    <location>
        <begin position="434"/>
        <end position="501"/>
    </location>
</feature>
<dbReference type="InterPro" id="IPR038175">
    <property type="entry name" value="CBM21_dom_sf"/>
</dbReference>
<feature type="compositionally biased region" description="Polar residues" evidence="1">
    <location>
        <begin position="18"/>
        <end position="27"/>
    </location>
</feature>
<accession>A0A9Q1D5U0</accession>
<dbReference type="InterPro" id="IPR005036">
    <property type="entry name" value="CBM21_dom"/>
</dbReference>
<dbReference type="GO" id="GO:2001069">
    <property type="term" value="F:glycogen binding"/>
    <property type="evidence" value="ECO:0007669"/>
    <property type="project" value="TreeGrafter"/>
</dbReference>
<dbReference type="GO" id="GO:0008157">
    <property type="term" value="F:protein phosphatase 1 binding"/>
    <property type="evidence" value="ECO:0007669"/>
    <property type="project" value="TreeGrafter"/>
</dbReference>
<feature type="region of interest" description="Disordered" evidence="1">
    <location>
        <begin position="528"/>
        <end position="584"/>
    </location>
</feature>
<keyword evidence="4" id="KW-1185">Reference proteome</keyword>
<dbReference type="AlphaFoldDB" id="A0A9Q1D5U0"/>
<gene>
    <name evidence="3" type="ORF">COCON_G00182580</name>
</gene>
<feature type="compositionally biased region" description="Acidic residues" evidence="1">
    <location>
        <begin position="281"/>
        <end position="292"/>
    </location>
</feature>
<evidence type="ECO:0000313" key="4">
    <source>
        <dbReference type="Proteomes" id="UP001152803"/>
    </source>
</evidence>
<feature type="domain" description="CBM21" evidence="2">
    <location>
        <begin position="138"/>
        <end position="249"/>
    </location>
</feature>
<proteinExistence type="predicted"/>
<dbReference type="InterPro" id="IPR050782">
    <property type="entry name" value="PP1_regulatory_subunit_3"/>
</dbReference>
<dbReference type="PROSITE" id="PS51159">
    <property type="entry name" value="CBM21"/>
    <property type="match status" value="1"/>
</dbReference>
<evidence type="ECO:0000256" key="1">
    <source>
        <dbReference type="SAM" id="MobiDB-lite"/>
    </source>
</evidence>
<dbReference type="GO" id="GO:0005979">
    <property type="term" value="P:regulation of glycogen biosynthetic process"/>
    <property type="evidence" value="ECO:0007669"/>
    <property type="project" value="TreeGrafter"/>
</dbReference>
<dbReference type="PANTHER" id="PTHR12307:SF40">
    <property type="entry name" value="PROTEIN PHOSPHATASE 1 REGULATORY SUBUNIT 3F"/>
    <property type="match status" value="1"/>
</dbReference>
<sequence length="763" mass="84490">MSNGNNYLNIPSKEAALSTRSAEETGNSAAEDEDEEESEECYTLVLRSSPVPRRRGLSLFDETVEYMKLRLTLPSRRVSFVDSHGGDLVEVKEFVAFDSDEEEDPRWEIEDARYRPAPHEPIYQVFPEFEVPANTALMLAVQNNKIEMEGLSFIENDPLSFSGLIRVLNICFNKAVYVRFTMDGWKTFFDYPADYVQGSNDVETDQYSFKLSFAAPFTTHGSKIEFVLRYETPEGDFWSNNGGKNYVMVLHVSYADNNIQANGMNDRKLKSILKPARIENDSEEASPAETAEEDSKRTETENTAPKRAPILPQIVQPKIDIENEDARPSSPSKNDTDRIVDSVPPPSDTPLSLSAVDQVEVFAPITTQPLTTQPQSESPQKVDFSKHNWVLEEHVDDSVPGAQTYSYTKTQTVLCTGGKTTVKVSSESNIFNYTTSPEAIPLPKDEDGPETDQDVVEAETASETSDEINKPPVSIPSPYKDADPDHKLEMEPNDQRRGDSKGYLRHAGAFESYQSLASERQVAAYLDPPEKASKTVPDGELSAPRAAAMVSQPGEEELTGLDSSEEDQPTESPAEPATVPSQSPVLHFIPDDLATEFDELLVPSGYDLDAKESLLEFPVASAEEVSHALRDTSGEITPPDRTAFSTHITADAAVRSLSHTYSHALDEGVWEEQAEEYSCPAVLPAPLGLEGDSPLEGVESHEQREVVRQRATEPATAQSAQLAAHLRQAYVTSSVFLKLAFCLVLAYHHLDILPFVLLYFICL</sequence>
<dbReference type="PANTHER" id="PTHR12307">
    <property type="entry name" value="PROTEIN PHOSPHATASE 1 REGULATORY SUBUNIT"/>
    <property type="match status" value="1"/>
</dbReference>
<name>A0A9Q1D5U0_CONCO</name>
<dbReference type="Gene3D" id="2.60.40.2440">
    <property type="entry name" value="Carbohydrate binding type-21 domain"/>
    <property type="match status" value="1"/>
</dbReference>
<feature type="compositionally biased region" description="Acidic residues" evidence="1">
    <location>
        <begin position="30"/>
        <end position="40"/>
    </location>
</feature>
<feature type="compositionally biased region" description="Acidic residues" evidence="1">
    <location>
        <begin position="447"/>
        <end position="457"/>
    </location>
</feature>
<dbReference type="GO" id="GO:0000164">
    <property type="term" value="C:protein phosphatase type 1 complex"/>
    <property type="evidence" value="ECO:0007669"/>
    <property type="project" value="TreeGrafter"/>
</dbReference>